<dbReference type="GO" id="GO:0008237">
    <property type="term" value="F:metallopeptidase activity"/>
    <property type="evidence" value="ECO:0007669"/>
    <property type="project" value="UniProtKB-KW"/>
</dbReference>
<gene>
    <name evidence="2" type="ORF">SUH3_22975</name>
</gene>
<protein>
    <submittedName>
        <fullName evidence="2">Zinc metalloprotease</fullName>
    </submittedName>
</protein>
<proteinExistence type="predicted"/>
<keyword evidence="2" id="KW-0378">Hydrolase</keyword>
<comment type="caution">
    <text evidence="2">The sequence shown here is derived from an EMBL/GenBank/DDBJ whole genome shotgun (WGS) entry which is preliminary data.</text>
</comment>
<dbReference type="AlphaFoldDB" id="A0A073IX99"/>
<sequence length="230" mass="25951">MAMHLLQEGPPVEVVLRRSARARRISLRVSALDGRVTLTLPKGVAEREAMAFARSKEDWIRGHLQARLENIDIVHGVEVPLGGKSLLVVPGAGRRVVVGEQTIAVPGAPEQVGARLQAHLRALARTRLAAASDLYAERLGRPYQRISIRDTRSRWGSCSTRGTLMYSWRLVLMPQTVLDYVAAHEVAHLEQMNHSQAFWDTVTRIHGPYDIARNWLRRHGSDYHRYRFGD</sequence>
<organism evidence="2 3">
    <name type="scientific">Pseudosulfitobacter pseudonitzschiae</name>
    <dbReference type="NCBI Taxonomy" id="1402135"/>
    <lineage>
        <taxon>Bacteria</taxon>
        <taxon>Pseudomonadati</taxon>
        <taxon>Pseudomonadota</taxon>
        <taxon>Alphaproteobacteria</taxon>
        <taxon>Rhodobacterales</taxon>
        <taxon>Roseobacteraceae</taxon>
        <taxon>Pseudosulfitobacter</taxon>
    </lineage>
</organism>
<dbReference type="Proteomes" id="UP000027746">
    <property type="component" value="Unassembled WGS sequence"/>
</dbReference>
<evidence type="ECO:0000313" key="3">
    <source>
        <dbReference type="Proteomes" id="UP000027746"/>
    </source>
</evidence>
<evidence type="ECO:0000313" key="2">
    <source>
        <dbReference type="EMBL" id="KEJ94973.1"/>
    </source>
</evidence>
<name>A0A073IX99_9RHOB</name>
<dbReference type="OrthoDB" id="9795402at2"/>
<dbReference type="GeneID" id="68868610"/>
<dbReference type="RefSeq" id="WP_037927784.1">
    <property type="nucleotide sequence ID" value="NZ_CP054599.1"/>
</dbReference>
<evidence type="ECO:0000259" key="1">
    <source>
        <dbReference type="Pfam" id="PF01863"/>
    </source>
</evidence>
<dbReference type="CDD" id="cd07344">
    <property type="entry name" value="M48_yhfN_like"/>
    <property type="match status" value="1"/>
</dbReference>
<dbReference type="EMBL" id="JAMD01000008">
    <property type="protein sequence ID" value="KEJ94973.1"/>
    <property type="molecule type" value="Genomic_DNA"/>
</dbReference>
<dbReference type="Gene3D" id="3.30.2010.10">
    <property type="entry name" value="Metalloproteases ('zincins'), catalytic domain"/>
    <property type="match status" value="1"/>
</dbReference>
<dbReference type="PANTHER" id="PTHR30399:SF1">
    <property type="entry name" value="UTP PYROPHOSPHATASE"/>
    <property type="match status" value="1"/>
</dbReference>
<dbReference type="PANTHER" id="PTHR30399">
    <property type="entry name" value="UNCHARACTERIZED PROTEIN YGJP"/>
    <property type="match status" value="1"/>
</dbReference>
<dbReference type="Pfam" id="PF01863">
    <property type="entry name" value="YgjP-like"/>
    <property type="match status" value="1"/>
</dbReference>
<dbReference type="GO" id="GO:0006508">
    <property type="term" value="P:proteolysis"/>
    <property type="evidence" value="ECO:0007669"/>
    <property type="project" value="UniProtKB-KW"/>
</dbReference>
<dbReference type="InterPro" id="IPR053136">
    <property type="entry name" value="UTP_pyrophosphatase-like"/>
</dbReference>
<keyword evidence="2" id="KW-0645">Protease</keyword>
<keyword evidence="2" id="KW-0482">Metalloprotease</keyword>
<feature type="domain" description="YgjP-like metallopeptidase" evidence="1">
    <location>
        <begin position="23"/>
        <end position="219"/>
    </location>
</feature>
<dbReference type="InterPro" id="IPR002725">
    <property type="entry name" value="YgjP-like_metallopeptidase"/>
</dbReference>
<accession>A0A073IX99</accession>
<keyword evidence="3" id="KW-1185">Reference proteome</keyword>
<reference evidence="2 3" key="1">
    <citation type="submission" date="2014-01" db="EMBL/GenBank/DDBJ databases">
        <title>Sulfitobacter sp. H3 (MCCC 1A00686) Genome Sequencing.</title>
        <authorList>
            <person name="Lai Q."/>
            <person name="Hong Z."/>
        </authorList>
    </citation>
    <scope>NUCLEOTIDE SEQUENCE [LARGE SCALE GENOMIC DNA]</scope>
    <source>
        <strain evidence="2 3">H3</strain>
    </source>
</reference>